<feature type="transmembrane region" description="Helical" evidence="3">
    <location>
        <begin position="47"/>
        <end position="74"/>
    </location>
</feature>
<accession>A0ABM1M9L8</accession>
<proteinExistence type="inferred from homology"/>
<keyword evidence="3" id="KW-0472">Membrane</keyword>
<dbReference type="PANTHER" id="PTHR24322">
    <property type="entry name" value="PKSB"/>
    <property type="match status" value="1"/>
</dbReference>
<dbReference type="Proteomes" id="UP000695000">
    <property type="component" value="Unplaced"/>
</dbReference>
<evidence type="ECO:0000256" key="2">
    <source>
        <dbReference type="RuleBase" id="RU000363"/>
    </source>
</evidence>
<organism evidence="4 5">
    <name type="scientific">Nicrophorus vespilloides</name>
    <name type="common">Boreal carrion beetle</name>
    <dbReference type="NCBI Taxonomy" id="110193"/>
    <lineage>
        <taxon>Eukaryota</taxon>
        <taxon>Metazoa</taxon>
        <taxon>Ecdysozoa</taxon>
        <taxon>Arthropoda</taxon>
        <taxon>Hexapoda</taxon>
        <taxon>Insecta</taxon>
        <taxon>Pterygota</taxon>
        <taxon>Neoptera</taxon>
        <taxon>Endopterygota</taxon>
        <taxon>Coleoptera</taxon>
        <taxon>Polyphaga</taxon>
        <taxon>Staphyliniformia</taxon>
        <taxon>Silphidae</taxon>
        <taxon>Nicrophorinae</taxon>
        <taxon>Nicrophorus</taxon>
    </lineage>
</organism>
<evidence type="ECO:0000313" key="5">
    <source>
        <dbReference type="RefSeq" id="XP_017771268.1"/>
    </source>
</evidence>
<dbReference type="InterPro" id="IPR002347">
    <property type="entry name" value="SDR_fam"/>
</dbReference>
<protein>
    <submittedName>
        <fullName evidence="5">Short-chain dehydrogenase/reductase family 16C member 6 isoform X1</fullName>
    </submittedName>
</protein>
<keyword evidence="1" id="KW-0560">Oxidoreductase</keyword>
<dbReference type="CDD" id="cd05339">
    <property type="entry name" value="17beta-HSDXI-like_SDR_c"/>
    <property type="match status" value="1"/>
</dbReference>
<comment type="similarity">
    <text evidence="2">Belongs to the short-chain dehydrogenases/reductases (SDR) family.</text>
</comment>
<dbReference type="PROSITE" id="PS00061">
    <property type="entry name" value="ADH_SHORT"/>
    <property type="match status" value="1"/>
</dbReference>
<evidence type="ECO:0000256" key="1">
    <source>
        <dbReference type="ARBA" id="ARBA00023002"/>
    </source>
</evidence>
<dbReference type="Gene3D" id="3.40.50.720">
    <property type="entry name" value="NAD(P)-binding Rossmann-like Domain"/>
    <property type="match status" value="1"/>
</dbReference>
<dbReference type="RefSeq" id="XP_017771268.1">
    <property type="nucleotide sequence ID" value="XM_017915779.1"/>
</dbReference>
<dbReference type="SUPFAM" id="SSF51735">
    <property type="entry name" value="NAD(P)-binding Rossmann-fold domains"/>
    <property type="match status" value="1"/>
</dbReference>
<reference evidence="5" key="1">
    <citation type="submission" date="2025-08" db="UniProtKB">
        <authorList>
            <consortium name="RefSeq"/>
        </authorList>
    </citation>
    <scope>IDENTIFICATION</scope>
    <source>
        <tissue evidence="5">Whole Larva</tissue>
    </source>
</reference>
<dbReference type="PRINTS" id="PR00080">
    <property type="entry name" value="SDRFAMILY"/>
</dbReference>
<gene>
    <name evidence="5" type="primary">LOC108558764</name>
</gene>
<keyword evidence="4" id="KW-1185">Reference proteome</keyword>
<evidence type="ECO:0000256" key="3">
    <source>
        <dbReference type="SAM" id="Phobius"/>
    </source>
</evidence>
<keyword evidence="3" id="KW-1133">Transmembrane helix</keyword>
<keyword evidence="3" id="KW-0812">Transmembrane</keyword>
<dbReference type="Pfam" id="PF00106">
    <property type="entry name" value="adh_short"/>
    <property type="match status" value="1"/>
</dbReference>
<dbReference type="InterPro" id="IPR020904">
    <property type="entry name" value="Sc_DH/Rdtase_CS"/>
</dbReference>
<dbReference type="PANTHER" id="PTHR24322:SF729">
    <property type="entry name" value="MIP05442P"/>
    <property type="match status" value="1"/>
</dbReference>
<evidence type="ECO:0000313" key="4">
    <source>
        <dbReference type="Proteomes" id="UP000695000"/>
    </source>
</evidence>
<dbReference type="InterPro" id="IPR036291">
    <property type="entry name" value="NAD(P)-bd_dom_sf"/>
</dbReference>
<dbReference type="GeneID" id="108558764"/>
<sequence length="357" mass="39877">MYNFLGSSVSELQLNHMNLTVFDRLIDLTMSFVGYCKKLFLSAMASIWDLIVIGALSVIYIGESIALTFTPTFLRSQKSLRNKIILLTGGAGGVGQELTLRLARLKAKVVVWDINEKALEKVQEKCAKEGYKIYTYAVDISDRQNVYKNADLVKSEVGHVDILINNAGIVCGNTFLDIPDHMIEKTYQVNILSHYWTTKAFLSDMLKNGRGHIVTMGSLTGLLGTYKCTDYSGTKHAAMGFHESLMAELKTHGHDNINMTIVCPYFINTGMFSGCKPRNFPMLEPKDVAKRLITAVRREEVYVTMPGWARFILPMKNFIPAKLAWALSYRLIKGPQSMMGLRPFQDSSSSTVEVAAA</sequence>
<name>A0ABM1M9L8_NICVS</name>
<dbReference type="PRINTS" id="PR00081">
    <property type="entry name" value="GDHRDH"/>
</dbReference>